<organism evidence="15">
    <name type="scientific">Cyprideis torosa</name>
    <dbReference type="NCBI Taxonomy" id="163714"/>
    <lineage>
        <taxon>Eukaryota</taxon>
        <taxon>Metazoa</taxon>
        <taxon>Ecdysozoa</taxon>
        <taxon>Arthropoda</taxon>
        <taxon>Crustacea</taxon>
        <taxon>Oligostraca</taxon>
        <taxon>Ostracoda</taxon>
        <taxon>Podocopa</taxon>
        <taxon>Podocopida</taxon>
        <taxon>Cytherocopina</taxon>
        <taxon>Cytheroidea</taxon>
        <taxon>Cytherideidae</taxon>
        <taxon>Cyprideis</taxon>
    </lineage>
</organism>
<gene>
    <name evidence="15" type="ORF">CTOB1V02_LOCUS2885</name>
</gene>
<dbReference type="FunFam" id="3.20.20.80:FF:000056">
    <property type="entry name" value="Pancreatic alpha-amylase"/>
    <property type="match status" value="1"/>
</dbReference>
<keyword evidence="10" id="KW-0868">Chloride</keyword>
<dbReference type="Gene3D" id="3.20.20.80">
    <property type="entry name" value="Glycosidases"/>
    <property type="match status" value="1"/>
</dbReference>
<dbReference type="GO" id="GO:0005975">
    <property type="term" value="P:carbohydrate metabolic process"/>
    <property type="evidence" value="ECO:0007669"/>
    <property type="project" value="InterPro"/>
</dbReference>
<dbReference type="InterPro" id="IPR006047">
    <property type="entry name" value="GH13_cat_dom"/>
</dbReference>
<evidence type="ECO:0000256" key="14">
    <source>
        <dbReference type="RuleBase" id="RU361134"/>
    </source>
</evidence>
<dbReference type="Pfam" id="PF00128">
    <property type="entry name" value="Alpha-amylase"/>
    <property type="match status" value="1"/>
</dbReference>
<evidence type="ECO:0000256" key="1">
    <source>
        <dbReference type="ARBA" id="ARBA00000548"/>
    </source>
</evidence>
<keyword evidence="8 14" id="KW-0378">Hydrolase</keyword>
<dbReference type="Pfam" id="PF02806">
    <property type="entry name" value="Alpha-amylase_C"/>
    <property type="match status" value="1"/>
</dbReference>
<dbReference type="PANTHER" id="PTHR43447">
    <property type="entry name" value="ALPHA-AMYLASE"/>
    <property type="match status" value="1"/>
</dbReference>
<dbReference type="EMBL" id="OB660470">
    <property type="protein sequence ID" value="CAD7224936.1"/>
    <property type="molecule type" value="Genomic_DNA"/>
</dbReference>
<comment type="cofactor">
    <cofactor evidence="2">
        <name>Ca(2+)</name>
        <dbReference type="ChEBI" id="CHEBI:29108"/>
    </cofactor>
</comment>
<evidence type="ECO:0000256" key="10">
    <source>
        <dbReference type="ARBA" id="ARBA00023214"/>
    </source>
</evidence>
<dbReference type="AlphaFoldDB" id="A0A7R8W502"/>
<keyword evidence="9" id="KW-0106">Calcium</keyword>
<dbReference type="SMART" id="SM00642">
    <property type="entry name" value="Aamy"/>
    <property type="match status" value="1"/>
</dbReference>
<evidence type="ECO:0000256" key="3">
    <source>
        <dbReference type="ARBA" id="ARBA00001923"/>
    </source>
</evidence>
<evidence type="ECO:0000256" key="2">
    <source>
        <dbReference type="ARBA" id="ARBA00001913"/>
    </source>
</evidence>
<evidence type="ECO:0000256" key="12">
    <source>
        <dbReference type="ARBA" id="ARBA00023295"/>
    </source>
</evidence>
<dbReference type="SUPFAM" id="SSF51445">
    <property type="entry name" value="(Trans)glycosidases"/>
    <property type="match status" value="1"/>
</dbReference>
<dbReference type="EC" id="3.2.1.1" evidence="6 14"/>
<comment type="catalytic activity">
    <reaction evidence="1 14">
        <text>Endohydrolysis of (1-&gt;4)-alpha-D-glucosidic linkages in polysaccharides containing three or more (1-&gt;4)-alpha-linked D-glucose units.</text>
        <dbReference type="EC" id="3.2.1.1"/>
    </reaction>
</comment>
<evidence type="ECO:0000256" key="6">
    <source>
        <dbReference type="ARBA" id="ARBA00012595"/>
    </source>
</evidence>
<dbReference type="InterPro" id="IPR031319">
    <property type="entry name" value="A-amylase_C"/>
</dbReference>
<accession>A0A7R8W502</accession>
<dbReference type="CDD" id="cd11317">
    <property type="entry name" value="AmyAc_bac_euk_AmyA"/>
    <property type="match status" value="1"/>
</dbReference>
<comment type="cofactor">
    <cofactor evidence="3">
        <name>chloride</name>
        <dbReference type="ChEBI" id="CHEBI:17996"/>
    </cofactor>
</comment>
<dbReference type="GO" id="GO:0004556">
    <property type="term" value="F:alpha-amylase activity"/>
    <property type="evidence" value="ECO:0007669"/>
    <property type="project" value="UniProtKB-UniRule"/>
</dbReference>
<dbReference type="SUPFAM" id="SSF51011">
    <property type="entry name" value="Glycosyl hydrolase domain"/>
    <property type="match status" value="1"/>
</dbReference>
<dbReference type="InterPro" id="IPR013780">
    <property type="entry name" value="Glyco_hydro_b"/>
</dbReference>
<keyword evidence="11 14" id="KW-0119">Carbohydrate metabolism</keyword>
<evidence type="ECO:0000256" key="8">
    <source>
        <dbReference type="ARBA" id="ARBA00022801"/>
    </source>
</evidence>
<evidence type="ECO:0000256" key="4">
    <source>
        <dbReference type="ARBA" id="ARBA00008061"/>
    </source>
</evidence>
<dbReference type="PRINTS" id="PR00110">
    <property type="entry name" value="ALPHAAMYLASE"/>
</dbReference>
<evidence type="ECO:0000256" key="13">
    <source>
        <dbReference type="RuleBase" id="RU003615"/>
    </source>
</evidence>
<keyword evidence="12 14" id="KW-0326">Glycosidase</keyword>
<name>A0A7R8W502_9CRUS</name>
<evidence type="ECO:0000256" key="9">
    <source>
        <dbReference type="ARBA" id="ARBA00022837"/>
    </source>
</evidence>
<evidence type="ECO:0000256" key="11">
    <source>
        <dbReference type="ARBA" id="ARBA00023277"/>
    </source>
</evidence>
<evidence type="ECO:0000256" key="5">
    <source>
        <dbReference type="ARBA" id="ARBA00011245"/>
    </source>
</evidence>
<evidence type="ECO:0000256" key="7">
    <source>
        <dbReference type="ARBA" id="ARBA00022723"/>
    </source>
</evidence>
<comment type="similarity">
    <text evidence="4 13">Belongs to the glycosyl hydrolase 13 family.</text>
</comment>
<dbReference type="InterPro" id="IPR006046">
    <property type="entry name" value="Alpha_amylase"/>
</dbReference>
<dbReference type="InterPro" id="IPR006048">
    <property type="entry name" value="A-amylase/branching_C"/>
</dbReference>
<dbReference type="OrthoDB" id="550577at2759"/>
<dbReference type="GO" id="GO:0046872">
    <property type="term" value="F:metal ion binding"/>
    <property type="evidence" value="ECO:0007669"/>
    <property type="project" value="UniProtKB-KW"/>
</dbReference>
<sequence>MGYFLLFLALFSRPCWGQWEPNVVGSRSAIVHLFEWKWSDIARECEDFLGPKGFGGVQTSPPNENVVARNGYIVRPWWERYQPVSYKLETRSGSEQDFIDMVRRCNNANVRVYPDIVINHMTGGWPQGTPATGGSSFNSDTLDYPGVPFSAYDFHGPNECPTASGDIESYQDPVQVRNCRLVGLRDLKHEAEYVREKIIEYLNRLIGYGVAGFRIDASKHMWPGDLENMLGRLNDLNTEFFAPGSRAFIFMEVIDLGGEPISSDEYTYIGRVTEFKYGKFLGEVWRKMNELQWLGNFGEGWGMQPGGSVVVFIDNHDNQRGHGAGGQNILTFRVSRMYKMATAYMLAWNYGFPRIMSSYYWDQDWQGGQDKNDWVGPPMDGNENTLDVSIDADGTCGNGWMCEHRWRQIYNMVAFRNAAGGTLRLYSSGKGFIAINNDDGASWTGSFATTLSAGDYCDVISGSKENGGCTGKTITVDGSGMAYIDISASEEDPMVAIHVDAKL</sequence>
<proteinExistence type="inferred from homology"/>
<evidence type="ECO:0000313" key="15">
    <source>
        <dbReference type="EMBL" id="CAD7224936.1"/>
    </source>
</evidence>
<dbReference type="Gene3D" id="2.60.40.1180">
    <property type="entry name" value="Golgi alpha-mannosidase II"/>
    <property type="match status" value="1"/>
</dbReference>
<reference evidence="15" key="1">
    <citation type="submission" date="2020-11" db="EMBL/GenBank/DDBJ databases">
        <authorList>
            <person name="Tran Van P."/>
        </authorList>
    </citation>
    <scope>NUCLEOTIDE SEQUENCE</scope>
</reference>
<comment type="subunit">
    <text evidence="5">Monomer.</text>
</comment>
<dbReference type="InterPro" id="IPR017853">
    <property type="entry name" value="GH"/>
</dbReference>
<dbReference type="SMART" id="SM00632">
    <property type="entry name" value="Aamy_C"/>
    <property type="match status" value="1"/>
</dbReference>
<keyword evidence="7" id="KW-0479">Metal-binding</keyword>
<protein>
    <recommendedName>
        <fullName evidence="6 14">Alpha-amylase</fullName>
        <ecNumber evidence="6 14">3.2.1.1</ecNumber>
    </recommendedName>
</protein>